<gene>
    <name evidence="1" type="ordered locus">Cpin_2984</name>
</gene>
<protein>
    <submittedName>
        <fullName evidence="1">Uncharacterized protein</fullName>
    </submittedName>
</protein>
<accession>A0A979G424</accession>
<dbReference type="OrthoDB" id="628973at2"/>
<dbReference type="AlphaFoldDB" id="A0A979G424"/>
<proteinExistence type="predicted"/>
<evidence type="ECO:0000313" key="2">
    <source>
        <dbReference type="Proteomes" id="UP000002215"/>
    </source>
</evidence>
<reference evidence="1 2" key="2">
    <citation type="journal article" date="2010" name="Stand. Genomic Sci.">
        <title>Complete genome sequence of Chitinophaga pinensis type strain (UQM 2034).</title>
        <authorList>
            <person name="Glavina Del Rio T."/>
            <person name="Abt B."/>
            <person name="Spring S."/>
            <person name="Lapidus A."/>
            <person name="Nolan M."/>
            <person name="Tice H."/>
            <person name="Copeland A."/>
            <person name="Cheng J.F."/>
            <person name="Chen F."/>
            <person name="Bruce D."/>
            <person name="Goodwin L."/>
            <person name="Pitluck S."/>
            <person name="Ivanova N."/>
            <person name="Mavromatis K."/>
            <person name="Mikhailova N."/>
            <person name="Pati A."/>
            <person name="Chen A."/>
            <person name="Palaniappan K."/>
            <person name="Land M."/>
            <person name="Hauser L."/>
            <person name="Chang Y.J."/>
            <person name="Jeffries C.D."/>
            <person name="Chain P."/>
            <person name="Saunders E."/>
            <person name="Detter J.C."/>
            <person name="Brettin T."/>
            <person name="Rohde M."/>
            <person name="Goker M."/>
            <person name="Bristow J."/>
            <person name="Eisen J.A."/>
            <person name="Markowitz V."/>
            <person name="Hugenholtz P."/>
            <person name="Kyrpides N.C."/>
            <person name="Klenk H.P."/>
            <person name="Lucas S."/>
        </authorList>
    </citation>
    <scope>NUCLEOTIDE SEQUENCE [LARGE SCALE GENOMIC DNA]</scope>
    <source>
        <strain evidence="2">ATCC 43595 / DSM 2588 / LMG 13176 / NBRC 15968 / NCIMB 11800 / UQM 2034</strain>
    </source>
</reference>
<name>A0A979G424_CHIPD</name>
<dbReference type="KEGG" id="cpi:Cpin_2984"/>
<dbReference type="Proteomes" id="UP000002215">
    <property type="component" value="Chromosome"/>
</dbReference>
<evidence type="ECO:0000313" key="1">
    <source>
        <dbReference type="EMBL" id="ACU60460.1"/>
    </source>
</evidence>
<organism evidence="1 2">
    <name type="scientific">Chitinophaga pinensis (strain ATCC 43595 / DSM 2588 / LMG 13176 / NBRC 15968 / NCIMB 11800 / UQM 2034)</name>
    <dbReference type="NCBI Taxonomy" id="485918"/>
    <lineage>
        <taxon>Bacteria</taxon>
        <taxon>Pseudomonadati</taxon>
        <taxon>Bacteroidota</taxon>
        <taxon>Chitinophagia</taxon>
        <taxon>Chitinophagales</taxon>
        <taxon>Chitinophagaceae</taxon>
        <taxon>Chitinophaga</taxon>
    </lineage>
</organism>
<reference evidence="2" key="1">
    <citation type="submission" date="2009-08" db="EMBL/GenBank/DDBJ databases">
        <title>The complete genome of Chitinophaga pinensis DSM 2588.</title>
        <authorList>
            <consortium name="US DOE Joint Genome Institute (JGI-PGF)"/>
            <person name="Lucas S."/>
            <person name="Copeland A."/>
            <person name="Lapidus A."/>
            <person name="Glavina del Rio T."/>
            <person name="Dalin E."/>
            <person name="Tice H."/>
            <person name="Bruce D."/>
            <person name="Goodwin L."/>
            <person name="Pitluck S."/>
            <person name="Kyrpides N."/>
            <person name="Mavromatis K."/>
            <person name="Ivanova N."/>
            <person name="Mikhailova N."/>
            <person name="Sims D."/>
            <person name="Meinche L."/>
            <person name="Brettin T."/>
            <person name="Detter J.C."/>
            <person name="Han C."/>
            <person name="Larimer F."/>
            <person name="Land M."/>
            <person name="Hauser L."/>
            <person name="Markowitz V."/>
            <person name="Cheng J.-F."/>
            <person name="Hugenholtz P."/>
            <person name="Woyke T."/>
            <person name="Wu D."/>
            <person name="Spring S."/>
            <person name="Klenk H.-P."/>
            <person name="Eisen J.A."/>
        </authorList>
    </citation>
    <scope>NUCLEOTIDE SEQUENCE [LARGE SCALE GENOMIC DNA]</scope>
    <source>
        <strain evidence="2">ATCC 43595 / DSM 2588 / LMG 13176 / NBRC 15968 / NCIMB 11800 / UQM 2034</strain>
    </source>
</reference>
<dbReference type="RefSeq" id="WP_012790636.1">
    <property type="nucleotide sequence ID" value="NC_013132.1"/>
</dbReference>
<dbReference type="EMBL" id="CP001699">
    <property type="protein sequence ID" value="ACU60460.1"/>
    <property type="molecule type" value="Genomic_DNA"/>
</dbReference>
<sequence>MFDTLTSLIGLPISDDRIIAFIEKNGFKYPKKPTISNRSTDTTYWVENKKLGFDLLFSAQVYVDNYPLIAGDKKGIFIPILSHVRWHNNKSKTRLPHDLDFNFKFDALKNLLGEPTLKSSDIARVWINDDGSESFYRWQLPVDTEKNIYWGLQYDDDDSIRDFSLGLPYDMPVLEFYDKFMSENFTTFSKATGFYRTAKLMFLQWAIERDLLQLDTEKAKIAAAIKERKAPITDMINALDRGYVLEDDFSSENSFARIYTHNLSGFNILYTQDVAYNFLQDATLRENYFGEAARKELSAFVYNEENYQIVKGIIDNRLAEYKSHKFSKSKQLA</sequence>